<dbReference type="Proteomes" id="UP001210339">
    <property type="component" value="Chromosome"/>
</dbReference>
<keyword evidence="2" id="KW-1185">Reference proteome</keyword>
<protein>
    <recommendedName>
        <fullName evidence="3">DUF1292 domain-containing protein</fullName>
    </recommendedName>
</protein>
<organism evidence="1 2">
    <name type="scientific">Peptoniphilus equinus</name>
    <dbReference type="NCBI Taxonomy" id="3016343"/>
    <lineage>
        <taxon>Bacteria</taxon>
        <taxon>Bacillati</taxon>
        <taxon>Bacillota</taxon>
        <taxon>Tissierellia</taxon>
        <taxon>Tissierellales</taxon>
        <taxon>Peptoniphilaceae</taxon>
        <taxon>Peptoniphilus</taxon>
    </lineage>
</organism>
<accession>A0ABY7QU75</accession>
<evidence type="ECO:0008006" key="3">
    <source>
        <dbReference type="Google" id="ProtNLM"/>
    </source>
</evidence>
<reference evidence="1 2" key="1">
    <citation type="submission" date="2023-01" db="EMBL/GenBank/DDBJ databases">
        <authorList>
            <person name="Lee S.H."/>
            <person name="Jung H.S."/>
            <person name="Yun J.U."/>
        </authorList>
    </citation>
    <scope>NUCLEOTIDE SEQUENCE [LARGE SCALE GENOMIC DNA]</scope>
    <source>
        <strain evidence="1 2">CBA3646</strain>
    </source>
</reference>
<dbReference type="EMBL" id="CP115667">
    <property type="protein sequence ID" value="WBW50330.1"/>
    <property type="molecule type" value="Genomic_DNA"/>
</dbReference>
<evidence type="ECO:0000313" key="1">
    <source>
        <dbReference type="EMBL" id="WBW50330.1"/>
    </source>
</evidence>
<gene>
    <name evidence="1" type="ORF">O6R05_01960</name>
</gene>
<evidence type="ECO:0000313" key="2">
    <source>
        <dbReference type="Proteomes" id="UP001210339"/>
    </source>
</evidence>
<proteinExistence type="predicted"/>
<name>A0ABY7QU75_9FIRM</name>
<sequence length="80" mass="9403">MRQLFMDEFNTVVAYDVSARFSIDGEHFVALVEAQDPKAFPTILKLDQDDYGQRTLSFLESDELHRAYLAYLKHRDEFLN</sequence>
<dbReference type="RefSeq" id="WP_271191861.1">
    <property type="nucleotide sequence ID" value="NZ_CP115667.1"/>
</dbReference>